<comment type="subcellular location">
    <subcellularLocation>
        <location evidence="1">Membrane</location>
    </subcellularLocation>
</comment>
<dbReference type="Gene3D" id="1.25.40.10">
    <property type="entry name" value="Tetratricopeptide repeat domain"/>
    <property type="match status" value="1"/>
</dbReference>
<proteinExistence type="inferred from homology"/>
<evidence type="ECO:0000256" key="2">
    <source>
        <dbReference type="ARBA" id="ARBA00022448"/>
    </source>
</evidence>
<dbReference type="PRINTS" id="PR01032">
    <property type="entry name" value="PHAGEIV"/>
</dbReference>
<evidence type="ECO:0000256" key="5">
    <source>
        <dbReference type="RuleBase" id="RU004003"/>
    </source>
</evidence>
<dbReference type="AlphaFoldDB" id="N9MQK6"/>
<dbReference type="eggNOG" id="COG4796">
    <property type="taxonomic scope" value="Bacteria"/>
</dbReference>
<protein>
    <recommendedName>
        <fullName evidence="7">Secretin/TonB short N-terminal domain-containing protein</fullName>
    </recommendedName>
</protein>
<feature type="region of interest" description="Disordered" evidence="6">
    <location>
        <begin position="561"/>
        <end position="582"/>
    </location>
</feature>
<evidence type="ECO:0000313" key="9">
    <source>
        <dbReference type="Proteomes" id="UP000013261"/>
    </source>
</evidence>
<evidence type="ECO:0000256" key="4">
    <source>
        <dbReference type="ARBA" id="ARBA00023237"/>
    </source>
</evidence>
<evidence type="ECO:0000313" key="8">
    <source>
        <dbReference type="EMBL" id="ENW93021.1"/>
    </source>
</evidence>
<comment type="caution">
    <text evidence="8">The sequence shown here is derived from an EMBL/GenBank/DDBJ whole genome shotgun (WGS) entry which is preliminary data.</text>
</comment>
<organism evidence="8 9">
    <name type="scientific">Acinetobacter dispersus</name>
    <dbReference type="NCBI Taxonomy" id="70348"/>
    <lineage>
        <taxon>Bacteria</taxon>
        <taxon>Pseudomonadati</taxon>
        <taxon>Pseudomonadota</taxon>
        <taxon>Gammaproteobacteria</taxon>
        <taxon>Moraxellales</taxon>
        <taxon>Moraxellaceae</taxon>
        <taxon>Acinetobacter</taxon>
    </lineage>
</organism>
<feature type="domain" description="Secretin/TonB short N-terminal" evidence="7">
    <location>
        <begin position="205"/>
        <end position="256"/>
    </location>
</feature>
<dbReference type="InterPro" id="IPR011990">
    <property type="entry name" value="TPR-like_helical_dom_sf"/>
</dbReference>
<dbReference type="EMBL" id="APRL01000013">
    <property type="protein sequence ID" value="ENW93021.1"/>
    <property type="molecule type" value="Genomic_DNA"/>
</dbReference>
<reference evidence="8 9" key="1">
    <citation type="submission" date="2013-02" db="EMBL/GenBank/DDBJ databases">
        <title>The Genome Sequence of Acinetobacter sp. ANC 4105.</title>
        <authorList>
            <consortium name="The Broad Institute Genome Sequencing Platform"/>
            <consortium name="The Broad Institute Genome Sequencing Center for Infectious Disease"/>
            <person name="Cerqueira G."/>
            <person name="Feldgarden M."/>
            <person name="Courvalin P."/>
            <person name="Perichon B."/>
            <person name="Grillot-Courvalin C."/>
            <person name="Clermont D."/>
            <person name="Rocha E."/>
            <person name="Yoon E.-J."/>
            <person name="Nemec A."/>
            <person name="Walker B."/>
            <person name="Young S.K."/>
            <person name="Zeng Q."/>
            <person name="Gargeya S."/>
            <person name="Fitzgerald M."/>
            <person name="Haas B."/>
            <person name="Abouelleil A."/>
            <person name="Alvarado L."/>
            <person name="Arachchi H.M."/>
            <person name="Berlin A.M."/>
            <person name="Chapman S.B."/>
            <person name="Dewar J."/>
            <person name="Goldberg J."/>
            <person name="Griggs A."/>
            <person name="Gujja S."/>
            <person name="Hansen M."/>
            <person name="Howarth C."/>
            <person name="Imamovic A."/>
            <person name="Larimer J."/>
            <person name="McCowan C."/>
            <person name="Murphy C."/>
            <person name="Neiman D."/>
            <person name="Pearson M."/>
            <person name="Priest M."/>
            <person name="Roberts A."/>
            <person name="Saif S."/>
            <person name="Shea T."/>
            <person name="Sisk P."/>
            <person name="Sykes S."/>
            <person name="Wortman J."/>
            <person name="Nusbaum C."/>
            <person name="Birren B."/>
        </authorList>
    </citation>
    <scope>NUCLEOTIDE SEQUENCE [LARGE SCALE GENOMIC DNA]</scope>
    <source>
        <strain evidence="8 9">ANC 4105</strain>
    </source>
</reference>
<dbReference type="InterPro" id="IPR038591">
    <property type="entry name" value="NolW-like_sf"/>
</dbReference>
<feature type="compositionally biased region" description="Polar residues" evidence="6">
    <location>
        <begin position="561"/>
        <end position="579"/>
    </location>
</feature>
<keyword evidence="3" id="KW-0472">Membrane</keyword>
<comment type="similarity">
    <text evidence="5">Belongs to the bacterial secretin family.</text>
</comment>
<dbReference type="Proteomes" id="UP000013261">
    <property type="component" value="Unassembled WGS sequence"/>
</dbReference>
<feature type="region of interest" description="Disordered" evidence="6">
    <location>
        <begin position="616"/>
        <end position="661"/>
    </location>
</feature>
<dbReference type="PRINTS" id="PR00811">
    <property type="entry name" value="BCTERIALGSPD"/>
</dbReference>
<dbReference type="PATRIC" id="fig|1217703.3.peg.2877"/>
<gene>
    <name evidence="8" type="ORF">F904_02964</name>
</gene>
<dbReference type="InterPro" id="IPR011662">
    <property type="entry name" value="Secretin/TonB_short_N"/>
</dbReference>
<dbReference type="InterPro" id="IPR001775">
    <property type="entry name" value="GspD/PilQ"/>
</dbReference>
<dbReference type="PROSITE" id="PS51257">
    <property type="entry name" value="PROKAR_LIPOPROTEIN"/>
    <property type="match status" value="1"/>
</dbReference>
<dbReference type="HOGENOM" id="CLU_017432_1_0_6"/>
<dbReference type="GO" id="GO:0019867">
    <property type="term" value="C:outer membrane"/>
    <property type="evidence" value="ECO:0007669"/>
    <property type="project" value="InterPro"/>
</dbReference>
<evidence type="ECO:0000259" key="7">
    <source>
        <dbReference type="SMART" id="SM00965"/>
    </source>
</evidence>
<keyword evidence="2" id="KW-0813">Transport</keyword>
<dbReference type="PANTHER" id="PTHR30332">
    <property type="entry name" value="PROBABLE GENERAL SECRETION PATHWAY PROTEIN D"/>
    <property type="match status" value="1"/>
</dbReference>
<dbReference type="InterPro" id="IPR050810">
    <property type="entry name" value="Bact_Secretion_Sys_Channel"/>
</dbReference>
<sequence length="661" mass="73557">MMKRSNLQKVVCLSTLSLSLGGCTSYWEGKKAHSLIEQGNVQGVTSLQDLAQKQPEKFRYDYLKQRDKTTQKLLQQAQEQRLAGHLEEATTIYNNILSYDPQSAEALRGLLLIEQNKKESYVLNSAKDAISQGKSDQAGEILEPLIRTNPSNTEARALRQSLSQNSRNLAFDPQLNASLRKPISLAFVDVDVRSLFDFLSQTSGLNFIFDREVKSDLKTTIFARDTSIEDALKLILKTSQLKMKVLNDMTLLIYSDNDDKRRQYDELIVRNFYLKNIEPKKMQEMIKALITPKFMYIDEKLKILVVRDNAEVMSVVEKLVESYDLVEPEVLLEVEVLEVSSNDMLNLGVKYPEQVTLGLNNTATGMTVNQLKKLNSNSYPLFFPDPLAILNLKQTSGKTRTLANPRIRVVNQNKAKFLIGDKIPVITTTFNQNSSTSTESISYLDVGVSLTVQPVIHINDDVSIAIDMEVSNKGEEIKSRTGLLAYQIGTRNVSTTLRLHNGETQVLAGLIKNDQSDSASHLPGLGKLPILGKLFSDETNRKSHSEIVLLITPRIIRNMTPPTLDNNVFSSGTNDSVSTKPLRLTPSADYSLTRSQIVNNANQAIVTPQPVNIIPLNSNPSLPDQSSNSPRNIPLNSQTSDSLDPSQLASPIQQVSPQGTP</sequence>
<dbReference type="Pfam" id="PF00263">
    <property type="entry name" value="Secretin"/>
    <property type="match status" value="1"/>
</dbReference>
<keyword evidence="4" id="KW-0998">Cell outer membrane</keyword>
<dbReference type="SUPFAM" id="SSF48452">
    <property type="entry name" value="TPR-like"/>
    <property type="match status" value="1"/>
</dbReference>
<dbReference type="SMART" id="SM00965">
    <property type="entry name" value="STN"/>
    <property type="match status" value="1"/>
</dbReference>
<dbReference type="InterPro" id="IPR004846">
    <property type="entry name" value="T2SS/T3SS_dom"/>
</dbReference>
<name>N9MQK6_9GAMM</name>
<dbReference type="GO" id="GO:0009306">
    <property type="term" value="P:protein secretion"/>
    <property type="evidence" value="ECO:0007669"/>
    <property type="project" value="InterPro"/>
</dbReference>
<evidence type="ECO:0000256" key="6">
    <source>
        <dbReference type="SAM" id="MobiDB-lite"/>
    </source>
</evidence>
<dbReference type="Gene3D" id="3.30.1370.120">
    <property type="match status" value="1"/>
</dbReference>
<dbReference type="GO" id="GO:0015627">
    <property type="term" value="C:type II protein secretion system complex"/>
    <property type="evidence" value="ECO:0007669"/>
    <property type="project" value="TreeGrafter"/>
</dbReference>
<dbReference type="Gene3D" id="3.30.1370.130">
    <property type="match status" value="1"/>
</dbReference>
<dbReference type="PANTHER" id="PTHR30332:SF17">
    <property type="entry name" value="TYPE IV PILIATION SYSTEM PROTEIN DR_0774-RELATED"/>
    <property type="match status" value="1"/>
</dbReference>
<keyword evidence="9" id="KW-1185">Reference proteome</keyword>
<evidence type="ECO:0000256" key="1">
    <source>
        <dbReference type="ARBA" id="ARBA00004370"/>
    </source>
</evidence>
<evidence type="ECO:0000256" key="3">
    <source>
        <dbReference type="ARBA" id="ARBA00023136"/>
    </source>
</evidence>
<accession>N9MQK6</accession>